<proteinExistence type="predicted"/>
<dbReference type="Proteomes" id="UP000030401">
    <property type="component" value="Unassembled WGS sequence"/>
</dbReference>
<organism evidence="1 2">
    <name type="scientific">Pontibacillus litoralis JSM 072002</name>
    <dbReference type="NCBI Taxonomy" id="1385512"/>
    <lineage>
        <taxon>Bacteria</taxon>
        <taxon>Bacillati</taxon>
        <taxon>Bacillota</taxon>
        <taxon>Bacilli</taxon>
        <taxon>Bacillales</taxon>
        <taxon>Bacillaceae</taxon>
        <taxon>Pontibacillus</taxon>
    </lineage>
</organism>
<protein>
    <submittedName>
        <fullName evidence="1">Uncharacterized protein</fullName>
    </submittedName>
</protein>
<reference evidence="1 2" key="1">
    <citation type="submission" date="2013-08" db="EMBL/GenBank/DDBJ databases">
        <authorList>
            <person name="Huang J."/>
            <person name="Wang G."/>
        </authorList>
    </citation>
    <scope>NUCLEOTIDE SEQUENCE [LARGE SCALE GENOMIC DNA]</scope>
    <source>
        <strain evidence="1 2">JSM 072002</strain>
    </source>
</reference>
<comment type="caution">
    <text evidence="1">The sequence shown here is derived from an EMBL/GenBank/DDBJ whole genome shotgun (WGS) entry which is preliminary data.</text>
</comment>
<evidence type="ECO:0000313" key="2">
    <source>
        <dbReference type="Proteomes" id="UP000030401"/>
    </source>
</evidence>
<name>A0A0A5FZU8_9BACI</name>
<evidence type="ECO:0000313" key="1">
    <source>
        <dbReference type="EMBL" id="KGX86356.1"/>
    </source>
</evidence>
<keyword evidence="2" id="KW-1185">Reference proteome</keyword>
<dbReference type="AlphaFoldDB" id="A0A0A5FZU8"/>
<sequence>MPVEEQQHWKVMMEEIIELTNETELTCAKDVVEEMVARLQASSVHQHS</sequence>
<gene>
    <name evidence="1" type="ORF">N784_05240</name>
</gene>
<dbReference type="STRING" id="1385512.N784_05240"/>
<accession>A0A0A5FZU8</accession>
<dbReference type="EMBL" id="AVPG01000014">
    <property type="protein sequence ID" value="KGX86356.1"/>
    <property type="molecule type" value="Genomic_DNA"/>
</dbReference>
<dbReference type="RefSeq" id="WP_156965224.1">
    <property type="nucleotide sequence ID" value="NZ_AVPG01000014.1"/>
</dbReference>